<dbReference type="GeneID" id="5009111"/>
<proteinExistence type="predicted"/>
<reference evidence="2" key="3">
    <citation type="submission" date="2006-03" db="EMBL/GenBank/DDBJ databases">
        <authorList>
            <consortium name="Genoscope"/>
        </authorList>
    </citation>
    <scope>NUCLEOTIDE SEQUENCE</scope>
    <source>
        <strain evidence="2">Stock d4-2</strain>
    </source>
</reference>
<dbReference type="AlphaFoldDB" id="Q6BG58"/>
<name>Q6BG58_PARTE</name>
<gene>
    <name evidence="2" type="ORF">GSPATT00000364001</name>
    <name evidence="1" type="ORF">PTMB.165c</name>
</gene>
<reference evidence="1 3" key="1">
    <citation type="journal article" date="2004" name="Curr. Biol.">
        <title>High coding density on the largest Paramecium tetraurelia somatic chromosome.</title>
        <authorList>
            <person name="Zagulski M."/>
            <person name="Nowak J.K."/>
            <person name="Le Mouel A."/>
            <person name="Nowacki M."/>
            <person name="Migdalski A."/>
            <person name="Gromadka R."/>
            <person name="Noel B."/>
            <person name="Blanc I."/>
            <person name="Dessen P."/>
            <person name="Wincker P."/>
            <person name="Keller A.M."/>
            <person name="Cohen J."/>
            <person name="Meyer E."/>
            <person name="Sperling L."/>
        </authorList>
    </citation>
    <scope>NUCLEOTIDE SEQUENCE [LARGE SCALE GENOMIC DNA]</scope>
    <source>
        <strain evidence="1 3">Stock d4-2</strain>
    </source>
</reference>
<dbReference type="OrthoDB" id="10394631at2759"/>
<dbReference type="InParanoid" id="Q6BG58"/>
<evidence type="ECO:0000313" key="2">
    <source>
        <dbReference type="EMBL" id="CAK55929.1"/>
    </source>
</evidence>
<dbReference type="Proteomes" id="UP000000600">
    <property type="component" value="Unassembled WGS sequence"/>
</dbReference>
<evidence type="ECO:0000313" key="1">
    <source>
        <dbReference type="EMBL" id="CAH03362.1"/>
    </source>
</evidence>
<dbReference type="RefSeq" id="XP_001346989.1">
    <property type="nucleotide sequence ID" value="XM_001346953.1"/>
</dbReference>
<dbReference type="RefSeq" id="XP_001423327.1">
    <property type="nucleotide sequence ID" value="XM_001423290.1"/>
</dbReference>
<dbReference type="KEGG" id="ptm:PTMB.165c"/>
<protein>
    <submittedName>
        <fullName evidence="2">Chromosome undetermined scaffold_1, whole genome shotgun sequence</fullName>
    </submittedName>
</protein>
<dbReference type="EMBL" id="CR548612">
    <property type="protein sequence ID" value="CAH03362.1"/>
    <property type="molecule type" value="Genomic_DNA"/>
</dbReference>
<reference evidence="2 3" key="2">
    <citation type="journal article" date="2006" name="Nature">
        <title>Global trends of whole-genome duplications revealed by the ciliate Paramecium tetraurelia.</title>
        <authorList>
            <consortium name="Genoscope"/>
            <person name="Aury J.-M."/>
            <person name="Jaillon O."/>
            <person name="Duret L."/>
            <person name="Noel B."/>
            <person name="Jubin C."/>
            <person name="Porcel B.M."/>
            <person name="Segurens B."/>
            <person name="Daubin V."/>
            <person name="Anthouard V."/>
            <person name="Aiach N."/>
            <person name="Arnaiz O."/>
            <person name="Billaut A."/>
            <person name="Beisson J."/>
            <person name="Blanc I."/>
            <person name="Bouhouche K."/>
            <person name="Camara F."/>
            <person name="Duharcourt S."/>
            <person name="Guigo R."/>
            <person name="Gogendeau D."/>
            <person name="Katinka M."/>
            <person name="Keller A.-M."/>
            <person name="Kissmehl R."/>
            <person name="Klotz C."/>
            <person name="Koll F."/>
            <person name="Le Moue A."/>
            <person name="Lepere C."/>
            <person name="Malinsky S."/>
            <person name="Nowacki M."/>
            <person name="Nowak J.K."/>
            <person name="Plattner H."/>
            <person name="Poulain J."/>
            <person name="Ruiz F."/>
            <person name="Serrano V."/>
            <person name="Zagulski M."/>
            <person name="Dessen P."/>
            <person name="Betermier M."/>
            <person name="Weissenbach J."/>
            <person name="Scarpelli C."/>
            <person name="Schachter V."/>
            <person name="Sperling L."/>
            <person name="Meyer E."/>
            <person name="Cohen J."/>
            <person name="Wincker P."/>
        </authorList>
    </citation>
    <scope>NUCLEOTIDE SEQUENCE [LARGE SCALE GENOMIC DNA]</scope>
    <source>
        <strain evidence="2 3">Stock d4-2</strain>
    </source>
</reference>
<dbReference type="GeneID" id="79573815"/>
<dbReference type="KEGG" id="ptm:GSPATT00000364001"/>
<dbReference type="OMA" id="CECNNED"/>
<reference evidence="1" key="4">
    <citation type="submission" date="2006-11" db="EMBL/GenBank/DDBJ databases">
        <title>Paramecium megabase sequencing project.</title>
        <authorList>
            <person name="Nowak J.K."/>
            <person name="Migdalski A."/>
            <person name="Gromadka R."/>
            <person name="Zagulski M."/>
        </authorList>
    </citation>
    <scope>NUCLEOTIDE SEQUENCE</scope>
    <source>
        <strain evidence="1">Stock d4-2</strain>
    </source>
</reference>
<organism evidence="1 3">
    <name type="scientific">Paramecium tetraurelia</name>
    <dbReference type="NCBI Taxonomy" id="5888"/>
    <lineage>
        <taxon>Eukaryota</taxon>
        <taxon>Sar</taxon>
        <taxon>Alveolata</taxon>
        <taxon>Ciliophora</taxon>
        <taxon>Intramacronucleata</taxon>
        <taxon>Oligohymenophorea</taxon>
        <taxon>Peniculida</taxon>
        <taxon>Parameciidae</taxon>
        <taxon>Paramecium</taxon>
    </lineage>
</organism>
<dbReference type="HOGENOM" id="CLU_517276_0_0_1"/>
<accession>Q6BG58</accession>
<keyword evidence="3" id="KW-1185">Reference proteome</keyword>
<sequence length="527" mass="62179">MISNDNKGQILWDIGGHLLNSFSKQGSSEYSINRKDIENYIEIKKVVEGQSYKYYGYQSSTLQTFTNFRQTNLNKTEMKNCECNNEDFTKMSVKQMHKSKENLEQNQYQTTQNFRSRSTSTQLISQNYQKSQNINIQTIKNYEDEKIKNIAEGLKSKIQSNLNNKLKHYFIKNSKQITSKILPNQDLQMNDQKQLYFHNSSLSLKEYFQQKSIEFKQKFLEEQSQIIEEKLQTLSNKAKTIETTKKSLSRSYDIPMHTPKKQLYKMNRESESKLGIKNDSYQTKLLNSLNLIPKRIDSNNDNHYENQTKIQTENNLENNFDYSQTKKFVEYNFNEMKNQNQSNNHMSISFPKCPSSQSQNKLMPHDEKNSPIEFSSKVNRYMNLLQSFKSFNLNQTQLNKDIEVFDSIQVNDLNHISEFSIFKDEKQKDSQNFGVYSEIDCKRSFSNVQTNKKLFFESAQVYQQNNKTDLKQDHFINGINKVHIEQTQSQNDDYASSNIPKNMLQKQGTNWQLIKIGSFKYNQQLNY</sequence>
<evidence type="ECO:0000313" key="3">
    <source>
        <dbReference type="Proteomes" id="UP000000600"/>
    </source>
</evidence>
<dbReference type="EMBL" id="CT867985">
    <property type="protein sequence ID" value="CAK55929.1"/>
    <property type="molecule type" value="Genomic_DNA"/>
</dbReference>